<dbReference type="InterPro" id="IPR003615">
    <property type="entry name" value="HNH_nuc"/>
</dbReference>
<proteinExistence type="predicted"/>
<dbReference type="KEGG" id="pgs:CPT03_08495"/>
<protein>
    <recommendedName>
        <fullName evidence="1">HNH nuclease domain-containing protein</fullName>
    </recommendedName>
</protein>
<organism evidence="2 3">
    <name type="scientific">Pedobacter ginsengisoli</name>
    <dbReference type="NCBI Taxonomy" id="363852"/>
    <lineage>
        <taxon>Bacteria</taxon>
        <taxon>Pseudomonadati</taxon>
        <taxon>Bacteroidota</taxon>
        <taxon>Sphingobacteriia</taxon>
        <taxon>Sphingobacteriales</taxon>
        <taxon>Sphingobacteriaceae</taxon>
        <taxon>Pedobacter</taxon>
    </lineage>
</organism>
<name>A0A2D1U4H5_9SPHI</name>
<dbReference type="AlphaFoldDB" id="A0A2D1U4H5"/>
<accession>A0A2D1U4H5</accession>
<dbReference type="OrthoDB" id="5379188at2"/>
<feature type="domain" description="HNH nuclease" evidence="1">
    <location>
        <begin position="19"/>
        <end position="79"/>
    </location>
</feature>
<dbReference type="Pfam" id="PF13391">
    <property type="entry name" value="HNH_2"/>
    <property type="match status" value="1"/>
</dbReference>
<dbReference type="Proteomes" id="UP000223749">
    <property type="component" value="Chromosome"/>
</dbReference>
<dbReference type="EMBL" id="CP024091">
    <property type="protein sequence ID" value="ATP56509.1"/>
    <property type="molecule type" value="Genomic_DNA"/>
</dbReference>
<sequence>MAISDKARKFLWAKSGNRCAICKTELITNEDKSSDFNIGEECHIISSKPNGPRHIHGLKEYDNFENLILLCRNHHKQIDELTDTYTEEILRYIKANHENWVRSTITNAIEDTSQNEKPRFLAQVTSGKELFNIINEAHGYRTDYDEVKDEEEMNYIAGIIQSFVDYGDISGMVEAYDKVRMAYDLQKLLDELDEKGFMVFADRGLEPMFSENPRSSKWTVATILLKKKENPEIIKVEFNGKEDAK</sequence>
<reference evidence="2 3" key="1">
    <citation type="submission" date="2017-10" db="EMBL/GenBank/DDBJ databases">
        <title>Whole genome of Pedobacter ginsengisoli T01R-27 isolated from tomato rhizosphere.</title>
        <authorList>
            <person name="Weon H.-Y."/>
            <person name="Lee S.A."/>
            <person name="Sang M.K."/>
            <person name="Song J."/>
        </authorList>
    </citation>
    <scope>NUCLEOTIDE SEQUENCE [LARGE SCALE GENOMIC DNA]</scope>
    <source>
        <strain evidence="2 3">T01R-27</strain>
    </source>
</reference>
<evidence type="ECO:0000259" key="1">
    <source>
        <dbReference type="Pfam" id="PF13391"/>
    </source>
</evidence>
<dbReference type="RefSeq" id="WP_099438451.1">
    <property type="nucleotide sequence ID" value="NZ_CP024091.1"/>
</dbReference>
<evidence type="ECO:0000313" key="3">
    <source>
        <dbReference type="Proteomes" id="UP000223749"/>
    </source>
</evidence>
<evidence type="ECO:0000313" key="2">
    <source>
        <dbReference type="EMBL" id="ATP56509.1"/>
    </source>
</evidence>
<gene>
    <name evidence="2" type="ORF">CPT03_08495</name>
</gene>
<dbReference type="CDD" id="cd00085">
    <property type="entry name" value="HNHc"/>
    <property type="match status" value="1"/>
</dbReference>
<keyword evidence="3" id="KW-1185">Reference proteome</keyword>